<dbReference type="VEuPathDB" id="PlasmoDB:PRG01_0217300"/>
<feature type="transmembrane region" description="Helical" evidence="1">
    <location>
        <begin position="288"/>
        <end position="306"/>
    </location>
</feature>
<dbReference type="AlphaFoldDB" id="A0A060RSG2"/>
<reference evidence="4 7" key="4">
    <citation type="submission" date="2016-09" db="EMBL/GenBank/DDBJ databases">
        <authorList>
            <consortium name="Pathogen Informatics"/>
        </authorList>
    </citation>
    <scope>NUCLEOTIDE SEQUENCE [LARGE SCALE GENOMIC DNA]</scope>
</reference>
<keyword evidence="1" id="KW-1133">Transmembrane helix</keyword>
<dbReference type="VEuPathDB" id="PlasmoDB:PRCDC_0217000"/>
<evidence type="ECO:0000313" key="2">
    <source>
        <dbReference type="EMBL" id="CDO62408.1"/>
    </source>
</evidence>
<feature type="transmembrane region" description="Helical" evidence="1">
    <location>
        <begin position="234"/>
        <end position="252"/>
    </location>
</feature>
<reference evidence="3 6" key="3">
    <citation type="journal article" date="2016" name="Nat. Commun.">
        <title>Genomes of cryptic chimpanzee Plasmodium species reveal key evolutionary events leading to human malaria.</title>
        <authorList>
            <person name="Sundararaman S.A."/>
            <person name="Plenderleith L.J."/>
            <person name="Liu W."/>
            <person name="Loy D.E."/>
            <person name="Learn G.H."/>
            <person name="Li Y."/>
            <person name="Shaw K.S."/>
            <person name="Ayouba A."/>
            <person name="Peeters M."/>
            <person name="Speede S."/>
            <person name="Shaw G.M."/>
            <person name="Bushman F.D."/>
            <person name="Brisson D."/>
            <person name="Rayner J.C."/>
            <person name="Sharp P.M."/>
            <person name="Hahn B.H."/>
        </authorList>
    </citation>
    <scope>NUCLEOTIDE SEQUENCE [LARGE SCALE GENOMIC DNA]</scope>
    <source>
        <strain evidence="3 6">SY57</strain>
    </source>
</reference>
<keyword evidence="1" id="KW-0812">Transmembrane</keyword>
<accession>A0A060RSG2</accession>
<evidence type="ECO:0000256" key="1">
    <source>
        <dbReference type="SAM" id="Phobius"/>
    </source>
</evidence>
<feature type="transmembrane region" description="Helical" evidence="1">
    <location>
        <begin position="138"/>
        <end position="159"/>
    </location>
</feature>
<evidence type="ECO:0000313" key="6">
    <source>
        <dbReference type="Proteomes" id="UP000076359"/>
    </source>
</evidence>
<dbReference type="RefSeq" id="XP_012761058.1">
    <property type="nucleotide sequence ID" value="XM_012905604.2"/>
</dbReference>
<dbReference type="Proteomes" id="UP000076359">
    <property type="component" value="Unassembled WGS sequence"/>
</dbReference>
<evidence type="ECO:0000313" key="7">
    <source>
        <dbReference type="Proteomes" id="UP000240500"/>
    </source>
</evidence>
<dbReference type="EMBL" id="LT969565">
    <property type="protein sequence ID" value="SOV75428.1"/>
    <property type="molecule type" value="Genomic_DNA"/>
</dbReference>
<name>A0A060RSG2_PLARE</name>
<dbReference type="EMBL" id="LVLA01000003">
    <property type="protein sequence ID" value="KYO03109.1"/>
    <property type="molecule type" value="Genomic_DNA"/>
</dbReference>
<feature type="transmembrane region" description="Helical" evidence="1">
    <location>
        <begin position="318"/>
        <end position="339"/>
    </location>
</feature>
<dbReference type="EMBL" id="HG810763">
    <property type="protein sequence ID" value="CDO62408.1"/>
    <property type="molecule type" value="Genomic_DNA"/>
</dbReference>
<keyword evidence="5" id="KW-1185">Reference proteome</keyword>
<dbReference type="GeneID" id="24529155"/>
<sequence length="355" mass="43489">MDNYIEMKSNVLNKQYDISKIQNEYDETLSIYSIDDKYSEDDMLNNYEKTSDIEQDYMYQKINTDNIDNSEYEDTNISIFNYIYEMITKKNEMRKEQMKLTLFSINRCVDFFNDFLFLIKVFYEMKISENSNMLNHNIYKLLFLWLLFLYVTSFFTFYFRKYYIMNLIPEKHHNLFSLFKVFNEIKTMHPKNISVLYFYDRIQRTYIVINKFFEDVPQFLLCLLYITLNGKDKFIIFNMLYSIIYFVINAIYHGLNYPLMGTLNLFFSTYLLDDSFVEYDAAPTNKFFCLYSFFVFFIWSLLALSTKKLVSFFWAPFIYFQFSMLFLISIIFFVFFLYFSFHAKQNFYLNPYYCL</sequence>
<protein>
    <submittedName>
        <fullName evidence="3">Putative membrane protein</fullName>
    </submittedName>
</protein>
<keyword evidence="1" id="KW-0472">Membrane</keyword>
<gene>
    <name evidence="2" type="ORF">PRCDC_0217000</name>
    <name evidence="4" type="ORF">PRG01_0217300</name>
    <name evidence="3" type="ORF">PRSY57_0217000</name>
</gene>
<reference evidence="2" key="1">
    <citation type="submission" date="2014-01" db="EMBL/GenBank/DDBJ databases">
        <authorList>
            <person name="Aslett M."/>
        </authorList>
    </citation>
    <scope>NUCLEOTIDE SEQUENCE</scope>
    <source>
        <strain evidence="2">CDC</strain>
    </source>
</reference>
<evidence type="ECO:0000313" key="5">
    <source>
        <dbReference type="Proteomes" id="UP000027581"/>
    </source>
</evidence>
<dbReference type="Proteomes" id="UP000240500">
    <property type="component" value="Chromosome 2"/>
</dbReference>
<dbReference type="OrthoDB" id="372615at2759"/>
<evidence type="ECO:0000313" key="3">
    <source>
        <dbReference type="EMBL" id="KYO03109.1"/>
    </source>
</evidence>
<feature type="transmembrane region" description="Helical" evidence="1">
    <location>
        <begin position="100"/>
        <end position="123"/>
    </location>
</feature>
<dbReference type="KEGG" id="prei:PRSY57_0217000"/>
<organism evidence="2 5">
    <name type="scientific">Plasmodium reichenowi</name>
    <dbReference type="NCBI Taxonomy" id="5854"/>
    <lineage>
        <taxon>Eukaryota</taxon>
        <taxon>Sar</taxon>
        <taxon>Alveolata</taxon>
        <taxon>Apicomplexa</taxon>
        <taxon>Aconoidasida</taxon>
        <taxon>Haemosporida</taxon>
        <taxon>Plasmodiidae</taxon>
        <taxon>Plasmodium</taxon>
        <taxon>Plasmodium (Laverania)</taxon>
    </lineage>
</organism>
<proteinExistence type="predicted"/>
<evidence type="ECO:0000313" key="4">
    <source>
        <dbReference type="EMBL" id="SOV75428.1"/>
    </source>
</evidence>
<dbReference type="Proteomes" id="UP000027581">
    <property type="component" value="Unassembled WGS sequence"/>
</dbReference>
<reference evidence="2" key="2">
    <citation type="submission" date="2014-05" db="EMBL/GenBank/DDBJ databases">
        <title>The genome sequences of chimpanzee malaria parasites reveal the path to human adaptation.</title>
        <authorList>
            <person name="Otto T.D."/>
            <person name="Rayner J.C."/>
            <person name="Boehme U."/>
            <person name="Pain A."/>
            <person name="Spottiswoode N."/>
            <person name="Sanders M."/>
            <person name="Quail M."/>
            <person name="Ollomo B."/>
            <person name="Renaud F."/>
            <person name="Thomas A.W."/>
            <person name="Prugnolle F."/>
            <person name="Conway D.J."/>
            <person name="Newbold C."/>
            <person name="Berriman M."/>
        </authorList>
    </citation>
    <scope>NUCLEOTIDE SEQUENCE [LARGE SCALE GENOMIC DNA]</scope>
    <source>
        <strain evidence="2">CDC</strain>
    </source>
</reference>